<feature type="compositionally biased region" description="Basic and acidic residues" evidence="1">
    <location>
        <begin position="316"/>
        <end position="332"/>
    </location>
</feature>
<dbReference type="AlphaFoldDB" id="A0A9P0JZL1"/>
<evidence type="ECO:0000259" key="2">
    <source>
        <dbReference type="Pfam" id="PF13843"/>
    </source>
</evidence>
<organism evidence="3 4">
    <name type="scientific">Acanthoscelides obtectus</name>
    <name type="common">Bean weevil</name>
    <name type="synonym">Bruchus obtectus</name>
    <dbReference type="NCBI Taxonomy" id="200917"/>
    <lineage>
        <taxon>Eukaryota</taxon>
        <taxon>Metazoa</taxon>
        <taxon>Ecdysozoa</taxon>
        <taxon>Arthropoda</taxon>
        <taxon>Hexapoda</taxon>
        <taxon>Insecta</taxon>
        <taxon>Pterygota</taxon>
        <taxon>Neoptera</taxon>
        <taxon>Endopterygota</taxon>
        <taxon>Coleoptera</taxon>
        <taxon>Polyphaga</taxon>
        <taxon>Cucujiformia</taxon>
        <taxon>Chrysomeloidea</taxon>
        <taxon>Chrysomelidae</taxon>
        <taxon>Bruchinae</taxon>
        <taxon>Bruchini</taxon>
        <taxon>Acanthoscelides</taxon>
    </lineage>
</organism>
<proteinExistence type="predicted"/>
<name>A0A9P0JZL1_ACAOB</name>
<protein>
    <recommendedName>
        <fullName evidence="2">PiggyBac transposable element-derived protein domain-containing protein</fullName>
    </recommendedName>
</protein>
<reference evidence="3" key="1">
    <citation type="submission" date="2022-03" db="EMBL/GenBank/DDBJ databases">
        <authorList>
            <person name="Sayadi A."/>
        </authorList>
    </citation>
    <scope>NUCLEOTIDE SEQUENCE</scope>
</reference>
<accession>A0A9P0JZL1</accession>
<dbReference type="OrthoDB" id="6782192at2759"/>
<evidence type="ECO:0000256" key="1">
    <source>
        <dbReference type="SAM" id="MobiDB-lite"/>
    </source>
</evidence>
<keyword evidence="4" id="KW-1185">Reference proteome</keyword>
<dbReference type="PANTHER" id="PTHR46599">
    <property type="entry name" value="PIGGYBAC TRANSPOSABLE ELEMENT-DERIVED PROTEIN 4"/>
    <property type="match status" value="1"/>
</dbReference>
<gene>
    <name evidence="3" type="ORF">ACAOBT_LOCUS5653</name>
</gene>
<sequence>MSQQIFQFLAQCLSLDDKNTRKERKEAYKFTHICEIWDHFVENCKSYYTPSDHCTVDEQLVGFRGRYPLIVYNQNKPDKYGVKIVMMNDSKTFYMINAIPYVGKVKVENKEPVPSYYVRKLAEPIYGTGRTITMYNWFTSIPLSDEILEHHQLTILGTRRKNKRELPPSLLTKKDVGKQSIIFGALGLQHIDTVPKTPAPRPKFKRTSKPTEKLSMLIEEQQLKKSREDKIKRNKLWKKAFTFRRDGKVYVSFRCGWCNSSLTKDAKECIECTGKKKSAMCSVKKSASTTTKDSTPGKVSKKSSTQVVGKKCTKPVSKDDSPNNKGQKKDSPTKASLKKVQGSQKGLRKGPQKRKNKIEIIEVTKKTGHVIKVSRCSNCSAFLSKDTKKCTKCIQRLQRRFETPHIAARLKKLTTRAVTKKQIKAKPERKPILKKKIKKEEEPIVMSCKLCKKGVRKAEEDYCYVCNYKDTMKMKKEDSGAAEKASPTSSRKSEAKCEDTEEQSTSNVLRLIHDNNQGMEISTRELTDSAVIEIVDVDDDEQEYCLTLSGIEALDDEN</sequence>
<dbReference type="EMBL" id="CAKOFQ010006713">
    <property type="protein sequence ID" value="CAH1964196.1"/>
    <property type="molecule type" value="Genomic_DNA"/>
</dbReference>
<evidence type="ECO:0000313" key="4">
    <source>
        <dbReference type="Proteomes" id="UP001152888"/>
    </source>
</evidence>
<feature type="region of interest" description="Disordered" evidence="1">
    <location>
        <begin position="285"/>
        <end position="356"/>
    </location>
</feature>
<feature type="compositionally biased region" description="Low complexity" evidence="1">
    <location>
        <begin position="285"/>
        <end position="294"/>
    </location>
</feature>
<feature type="domain" description="PiggyBac transposable element-derived protein" evidence="2">
    <location>
        <begin position="1"/>
        <end position="180"/>
    </location>
</feature>
<feature type="region of interest" description="Disordered" evidence="1">
    <location>
        <begin position="476"/>
        <end position="507"/>
    </location>
</feature>
<dbReference type="Proteomes" id="UP001152888">
    <property type="component" value="Unassembled WGS sequence"/>
</dbReference>
<comment type="caution">
    <text evidence="3">The sequence shown here is derived from an EMBL/GenBank/DDBJ whole genome shotgun (WGS) entry which is preliminary data.</text>
</comment>
<dbReference type="Pfam" id="PF13843">
    <property type="entry name" value="DDE_Tnp_1_7"/>
    <property type="match status" value="1"/>
</dbReference>
<evidence type="ECO:0000313" key="3">
    <source>
        <dbReference type="EMBL" id="CAH1964196.1"/>
    </source>
</evidence>
<dbReference type="InterPro" id="IPR029526">
    <property type="entry name" value="PGBD"/>
</dbReference>
<feature type="compositionally biased region" description="Basic residues" evidence="1">
    <location>
        <begin position="346"/>
        <end position="356"/>
    </location>
</feature>
<dbReference type="PANTHER" id="PTHR46599:SF3">
    <property type="entry name" value="PIGGYBAC TRANSPOSABLE ELEMENT-DERIVED PROTEIN 4"/>
    <property type="match status" value="1"/>
</dbReference>